<evidence type="ECO:0000256" key="10">
    <source>
        <dbReference type="ARBA" id="ARBA00023117"/>
    </source>
</evidence>
<evidence type="ECO:0000256" key="3">
    <source>
        <dbReference type="ARBA" id="ARBA00013184"/>
    </source>
</evidence>
<dbReference type="PROSITE" id="PS51727">
    <property type="entry name" value="CBP_P300_HAT"/>
    <property type="match status" value="1"/>
</dbReference>
<evidence type="ECO:0000256" key="1">
    <source>
        <dbReference type="ARBA" id="ARBA00002581"/>
    </source>
</evidence>
<sequence>MGKERGRSRQSGSQVRHGGKPYERREVNSTFPHPQPAVEKDEKSERPPSEATKTPIPFNYEVFKEVFIKLCRLEPEGFSCKHPFDPEKNRIPDSPQQTKRPMALSTVLDKLNNSVYLDPWQIIEETWTILENLLLYNHKNSEVYQYFTKLAKVAEAELTLVMLGLGYCCAKKYSFDPHPLHCFGKKQEEKCSIIEDTTYHLYDDKYAICETCFNMRKNKKMVTLHLDNYYDSPSETDARYPLDGSGIVPLPLLASQPRQIFVRKEEFVSKKNNELEPEHKVQCNRCQRWFHNICVLHVETVKSNPFICSSCQGIPLQPSFRAALLPQSELSLFIETKVRNKLAVMTTSSVNQFEVTIRLTSSTEKMFEVKPRMRSRFVKQGGLAPGFPYKAKSICAFQNIDGVDVLFFVMYVQEYDSDCPAPNTGRVYISYLDSVHFFQPKHLRTMVYHEIVLGYLQYVESLGFHTAHIWACPPNEGEYYILHAHPPDQKVPCVKRLIEWYNKLLKKGMDNGIVKAHQNLWDQVKEGGFRSAAHLPYFDGDYWPLWLEEEIHKEEAENKKTKRKYKKRKGHMTSPDLNERMRTTMEQYQDRFLVVHLRFDLVSKPIHIPNLEFSSTLLGADSAGRDALIALAKENNYEFSSLRRAKFTTQAILFHITEEIESRISSQSLPPSTSTSISNSSVDNKARQKEIGMDLIATALKEFLGEAYAKRLTHAQLCKDDSCKRFDGKCFKTREILAHVQNCSDLRNCLQCQKLLSICYYHSGICREGEKCRVPYCLKLKRHRHSTQERSFPPSPPPDCEGRVETFPVSFLTEASAPFEPTKVERLYNLLKTSLIPNVKERKVIDWLRGRPELLPFVRKRSFLEIESYPKSVKEGQ</sequence>
<evidence type="ECO:0000259" key="16">
    <source>
        <dbReference type="PROSITE" id="PS50014"/>
    </source>
</evidence>
<dbReference type="Pfam" id="PF08214">
    <property type="entry name" value="HAT_KAT11"/>
    <property type="match status" value="1"/>
</dbReference>
<dbReference type="InterPro" id="IPR056484">
    <property type="entry name" value="PHD_P300"/>
</dbReference>
<keyword evidence="7" id="KW-0862">Zinc</keyword>
<comment type="function">
    <text evidence="1">Acetyltransferase enzyme. Acetylates histones, giving a specific tag for transcriptional activation.</text>
</comment>
<dbReference type="SUPFAM" id="SSF57903">
    <property type="entry name" value="FYVE/PHD zinc finger"/>
    <property type="match status" value="1"/>
</dbReference>
<evidence type="ECO:0000313" key="19">
    <source>
        <dbReference type="Proteomes" id="UP001642540"/>
    </source>
</evidence>
<dbReference type="SMART" id="SM00551">
    <property type="entry name" value="ZnF_TAZ"/>
    <property type="match status" value="1"/>
</dbReference>
<dbReference type="Pfam" id="PF00439">
    <property type="entry name" value="Bromodomain"/>
    <property type="match status" value="1"/>
</dbReference>
<dbReference type="InterPro" id="IPR031162">
    <property type="entry name" value="CBP_P300_HAT"/>
</dbReference>
<evidence type="ECO:0000256" key="7">
    <source>
        <dbReference type="ARBA" id="ARBA00022833"/>
    </source>
</evidence>
<evidence type="ECO:0000256" key="9">
    <source>
        <dbReference type="ARBA" id="ARBA00023015"/>
    </source>
</evidence>
<keyword evidence="4" id="KW-0808">Transferase</keyword>
<dbReference type="PROSITE" id="PS50014">
    <property type="entry name" value="BROMODOMAIN_2"/>
    <property type="match status" value="1"/>
</dbReference>
<evidence type="ECO:0000256" key="13">
    <source>
        <dbReference type="ARBA" id="ARBA00048017"/>
    </source>
</evidence>
<dbReference type="InterPro" id="IPR011011">
    <property type="entry name" value="Znf_FYVE_PHD"/>
</dbReference>
<dbReference type="Gene3D" id="1.20.920.10">
    <property type="entry name" value="Bromodomain-like"/>
    <property type="match status" value="1"/>
</dbReference>
<keyword evidence="9" id="KW-0805">Transcription regulation</keyword>
<evidence type="ECO:0000313" key="18">
    <source>
        <dbReference type="EMBL" id="CAL8119557.1"/>
    </source>
</evidence>
<dbReference type="PANTHER" id="PTHR13808">
    <property type="entry name" value="CBP/P300-RELATED"/>
    <property type="match status" value="1"/>
</dbReference>
<gene>
    <name evidence="18" type="ORF">ODALV1_LOCUS18608</name>
</gene>
<evidence type="ECO:0000256" key="5">
    <source>
        <dbReference type="ARBA" id="ARBA00022723"/>
    </source>
</evidence>
<evidence type="ECO:0000256" key="4">
    <source>
        <dbReference type="ARBA" id="ARBA00022679"/>
    </source>
</evidence>
<accession>A0ABP1R9E2</accession>
<dbReference type="Pfam" id="PF06001">
    <property type="entry name" value="RING_CBP-p300"/>
    <property type="match status" value="1"/>
</dbReference>
<dbReference type="SUPFAM" id="SSF47370">
    <property type="entry name" value="Bromodomain"/>
    <property type="match status" value="1"/>
</dbReference>
<keyword evidence="19" id="KW-1185">Reference proteome</keyword>
<feature type="domain" description="CBP/p300-type HAT" evidence="17">
    <location>
        <begin position="319"/>
        <end position="661"/>
    </location>
</feature>
<dbReference type="EC" id="2.3.1.48" evidence="3"/>
<organism evidence="18 19">
    <name type="scientific">Orchesella dallaii</name>
    <dbReference type="NCBI Taxonomy" id="48710"/>
    <lineage>
        <taxon>Eukaryota</taxon>
        <taxon>Metazoa</taxon>
        <taxon>Ecdysozoa</taxon>
        <taxon>Arthropoda</taxon>
        <taxon>Hexapoda</taxon>
        <taxon>Collembola</taxon>
        <taxon>Entomobryomorpha</taxon>
        <taxon>Entomobryoidea</taxon>
        <taxon>Orchesellidae</taxon>
        <taxon>Orchesellinae</taxon>
        <taxon>Orchesella</taxon>
    </lineage>
</organism>
<evidence type="ECO:0000256" key="14">
    <source>
        <dbReference type="PROSITE-ProRule" id="PRU00035"/>
    </source>
</evidence>
<keyword evidence="5" id="KW-0479">Metal-binding</keyword>
<evidence type="ECO:0000256" key="12">
    <source>
        <dbReference type="ARBA" id="ARBA00023242"/>
    </source>
</evidence>
<dbReference type="SMART" id="SM01250">
    <property type="entry name" value="KAT11"/>
    <property type="match status" value="1"/>
</dbReference>
<evidence type="ECO:0000256" key="15">
    <source>
        <dbReference type="SAM" id="MobiDB-lite"/>
    </source>
</evidence>
<keyword evidence="10 14" id="KW-0103">Bromodomain</keyword>
<dbReference type="InterPro" id="IPR013178">
    <property type="entry name" value="Histone_AcTrfase_Rtt109/CBP"/>
</dbReference>
<dbReference type="Gene3D" id="1.20.1020.10">
    <property type="entry name" value="TAZ domain"/>
    <property type="match status" value="1"/>
</dbReference>
<dbReference type="Gene3D" id="3.30.40.10">
    <property type="entry name" value="Zinc/RING finger domain, C3HC4 (zinc finger)"/>
    <property type="match status" value="1"/>
</dbReference>
<dbReference type="InterPro" id="IPR010303">
    <property type="entry name" value="RING_CBP-p300"/>
</dbReference>
<dbReference type="Gene3D" id="2.10.110.40">
    <property type="match status" value="1"/>
</dbReference>
<dbReference type="Pfam" id="PF23570">
    <property type="entry name" value="PHD_P300"/>
    <property type="match status" value="1"/>
</dbReference>
<comment type="catalytic activity">
    <reaction evidence="13">
        <text>L-lysyl-[protein] + acetyl-CoA = N(6)-acetyl-L-lysyl-[protein] + CoA + H(+)</text>
        <dbReference type="Rhea" id="RHEA:45948"/>
        <dbReference type="Rhea" id="RHEA-COMP:9752"/>
        <dbReference type="Rhea" id="RHEA-COMP:10731"/>
        <dbReference type="ChEBI" id="CHEBI:15378"/>
        <dbReference type="ChEBI" id="CHEBI:29969"/>
        <dbReference type="ChEBI" id="CHEBI:57287"/>
        <dbReference type="ChEBI" id="CHEBI:57288"/>
        <dbReference type="ChEBI" id="CHEBI:61930"/>
        <dbReference type="EC" id="2.3.1.48"/>
    </reaction>
</comment>
<dbReference type="EMBL" id="CAXLJM020000061">
    <property type="protein sequence ID" value="CAL8119557.1"/>
    <property type="molecule type" value="Genomic_DNA"/>
</dbReference>
<dbReference type="InterPro" id="IPR035898">
    <property type="entry name" value="TAZ_dom_sf"/>
</dbReference>
<evidence type="ECO:0000256" key="8">
    <source>
        <dbReference type="ARBA" id="ARBA00022853"/>
    </source>
</evidence>
<dbReference type="PANTHER" id="PTHR13808:SF1">
    <property type="entry name" value="HISTONE ACETYLTRANSFERASE"/>
    <property type="match status" value="1"/>
</dbReference>
<evidence type="ECO:0000256" key="2">
    <source>
        <dbReference type="ARBA" id="ARBA00004123"/>
    </source>
</evidence>
<evidence type="ECO:0000256" key="6">
    <source>
        <dbReference type="ARBA" id="ARBA00022771"/>
    </source>
</evidence>
<dbReference type="InterPro" id="IPR013083">
    <property type="entry name" value="Znf_RING/FYVE/PHD"/>
</dbReference>
<reference evidence="18 19" key="1">
    <citation type="submission" date="2024-08" db="EMBL/GenBank/DDBJ databases">
        <authorList>
            <person name="Cucini C."/>
            <person name="Frati F."/>
        </authorList>
    </citation>
    <scope>NUCLEOTIDE SEQUENCE [LARGE SCALE GENOMIC DNA]</scope>
</reference>
<dbReference type="Proteomes" id="UP001642540">
    <property type="component" value="Unassembled WGS sequence"/>
</dbReference>
<evidence type="ECO:0000256" key="11">
    <source>
        <dbReference type="ARBA" id="ARBA00023163"/>
    </source>
</evidence>
<keyword evidence="6" id="KW-0863">Zinc-finger</keyword>
<proteinExistence type="predicted"/>
<feature type="domain" description="Bromo" evidence="16">
    <location>
        <begin position="82"/>
        <end position="144"/>
    </location>
</feature>
<evidence type="ECO:0000259" key="17">
    <source>
        <dbReference type="PROSITE" id="PS51727"/>
    </source>
</evidence>
<keyword evidence="8" id="KW-0156">Chromatin regulator</keyword>
<dbReference type="InterPro" id="IPR001487">
    <property type="entry name" value="Bromodomain"/>
</dbReference>
<feature type="compositionally biased region" description="Basic and acidic residues" evidence="15">
    <location>
        <begin position="38"/>
        <end position="48"/>
    </location>
</feature>
<dbReference type="InterPro" id="IPR038547">
    <property type="entry name" value="RING_CBP-p300_sf"/>
</dbReference>
<dbReference type="InterPro" id="IPR036427">
    <property type="entry name" value="Bromodomain-like_sf"/>
</dbReference>
<keyword evidence="12" id="KW-0539">Nucleus</keyword>
<name>A0ABP1R9E2_9HEXA</name>
<protein>
    <recommendedName>
        <fullName evidence="3">histone acetyltransferase</fullName>
        <ecNumber evidence="3">2.3.1.48</ecNumber>
    </recommendedName>
</protein>
<comment type="caution">
    <text evidence="18">The sequence shown here is derived from an EMBL/GenBank/DDBJ whole genome shotgun (WGS) entry which is preliminary data.</text>
</comment>
<dbReference type="InterPro" id="IPR000197">
    <property type="entry name" value="Znf_TAZ"/>
</dbReference>
<dbReference type="SMART" id="SM00297">
    <property type="entry name" value="BROMO"/>
    <property type="match status" value="1"/>
</dbReference>
<dbReference type="SUPFAM" id="SSF57933">
    <property type="entry name" value="TAZ domain"/>
    <property type="match status" value="1"/>
</dbReference>
<feature type="region of interest" description="Disordered" evidence="15">
    <location>
        <begin position="1"/>
        <end position="54"/>
    </location>
</feature>
<keyword evidence="11" id="KW-0804">Transcription</keyword>
<comment type="subcellular location">
    <subcellularLocation>
        <location evidence="2">Nucleus</location>
    </subcellularLocation>
</comment>